<dbReference type="Gene3D" id="3.40.50.1820">
    <property type="entry name" value="alpha/beta hydrolase"/>
    <property type="match status" value="1"/>
</dbReference>
<reference evidence="5 6" key="1">
    <citation type="submission" date="2017-07" db="EMBL/GenBank/DDBJ databases">
        <title>Genome sequence of Pseudomonas NEP1.</title>
        <authorList>
            <person name="Nascimento F.X."/>
        </authorList>
    </citation>
    <scope>NUCLEOTIDE SEQUENCE [LARGE SCALE GENOMIC DNA]</scope>
    <source>
        <strain evidence="5 6">NEP1</strain>
    </source>
</reference>
<dbReference type="InterPro" id="IPR003140">
    <property type="entry name" value="PLipase/COase/thioEstase"/>
</dbReference>
<name>A0A345UVD2_PSEFL</name>
<evidence type="ECO:0000256" key="3">
    <source>
        <dbReference type="SAM" id="SignalP"/>
    </source>
</evidence>
<dbReference type="PANTHER" id="PTHR10655:SF17">
    <property type="entry name" value="LYSOPHOSPHOLIPASE-LIKE PROTEIN 1"/>
    <property type="match status" value="1"/>
</dbReference>
<dbReference type="Pfam" id="PF02230">
    <property type="entry name" value="Abhydrolase_2"/>
    <property type="match status" value="1"/>
</dbReference>
<comment type="similarity">
    <text evidence="1">Belongs to the AB hydrolase superfamily. AB hydrolase 2 family.</text>
</comment>
<dbReference type="InterPro" id="IPR050565">
    <property type="entry name" value="LYPA1-2/EST-like"/>
</dbReference>
<dbReference type="PANTHER" id="PTHR10655">
    <property type="entry name" value="LYSOPHOSPHOLIPASE-RELATED"/>
    <property type="match status" value="1"/>
</dbReference>
<dbReference type="Proteomes" id="UP000254535">
    <property type="component" value="Chromosome"/>
</dbReference>
<keyword evidence="3" id="KW-0732">Signal</keyword>
<evidence type="ECO:0000259" key="4">
    <source>
        <dbReference type="Pfam" id="PF02230"/>
    </source>
</evidence>
<organism evidence="5 6">
    <name type="scientific">Pseudomonas fluorescens</name>
    <dbReference type="NCBI Taxonomy" id="294"/>
    <lineage>
        <taxon>Bacteria</taxon>
        <taxon>Pseudomonadati</taxon>
        <taxon>Pseudomonadota</taxon>
        <taxon>Gammaproteobacteria</taxon>
        <taxon>Pseudomonadales</taxon>
        <taxon>Pseudomonadaceae</taxon>
        <taxon>Pseudomonas</taxon>
    </lineage>
</organism>
<feature type="domain" description="Phospholipase/carboxylesterase/thioesterase" evidence="4">
    <location>
        <begin position="34"/>
        <end position="235"/>
    </location>
</feature>
<dbReference type="GO" id="GO:0016787">
    <property type="term" value="F:hydrolase activity"/>
    <property type="evidence" value="ECO:0007669"/>
    <property type="project" value="UniProtKB-KW"/>
</dbReference>
<dbReference type="AlphaFoldDB" id="A0A345UVD2"/>
<protein>
    <submittedName>
        <fullName evidence="5">Phospholipase</fullName>
    </submittedName>
</protein>
<feature type="chain" id="PRO_5017079110" evidence="3">
    <location>
        <begin position="19"/>
        <end position="238"/>
    </location>
</feature>
<evidence type="ECO:0000256" key="2">
    <source>
        <dbReference type="ARBA" id="ARBA00022801"/>
    </source>
</evidence>
<proteinExistence type="inferred from homology"/>
<dbReference type="EMBL" id="CP022313">
    <property type="protein sequence ID" value="AXJ04434.1"/>
    <property type="molecule type" value="Genomic_DNA"/>
</dbReference>
<gene>
    <name evidence="5" type="ORF">CFN16_09945</name>
</gene>
<dbReference type="SUPFAM" id="SSF53474">
    <property type="entry name" value="alpha/beta-Hydrolases"/>
    <property type="match status" value="1"/>
</dbReference>
<dbReference type="InterPro" id="IPR029058">
    <property type="entry name" value="AB_hydrolase_fold"/>
</dbReference>
<evidence type="ECO:0000256" key="1">
    <source>
        <dbReference type="ARBA" id="ARBA00006499"/>
    </source>
</evidence>
<dbReference type="RefSeq" id="WP_115077322.1">
    <property type="nucleotide sequence ID" value="NZ_CP022313.1"/>
</dbReference>
<feature type="signal peptide" evidence="3">
    <location>
        <begin position="1"/>
        <end position="18"/>
    </location>
</feature>
<accession>A0A345UVD2</accession>
<evidence type="ECO:0000313" key="6">
    <source>
        <dbReference type="Proteomes" id="UP000254535"/>
    </source>
</evidence>
<keyword evidence="2" id="KW-0378">Hydrolase</keyword>
<sequence>MLKVFALLTLLASTAVQAQTSLQNDLPLNYLAQVHPDAEPRPLVIFLHGYGSNEADLIGMKFQLPKQYNYLSVQAPMALGEGRFQWFRKKGEGAYNGETDDLKASSQKLRAFIAAAAQKYHAQPEKVYLIGFSQGAMMTYEVGLRQPAAVGGIAALSGRVLPVLKSELKSEQQHPPLEIFIGHGTADDRVPYSGGTEADALLQKLSYKPQFHAYPGVGHSISAAELRDLNDWLQQLNP</sequence>
<evidence type="ECO:0000313" key="5">
    <source>
        <dbReference type="EMBL" id="AXJ04434.1"/>
    </source>
</evidence>